<feature type="transmembrane region" description="Helical" evidence="7">
    <location>
        <begin position="73"/>
        <end position="92"/>
    </location>
</feature>
<gene>
    <name evidence="8" type="primary">msmG</name>
    <name evidence="8" type="ORF">Back11_03840</name>
</gene>
<dbReference type="InterPro" id="IPR035906">
    <property type="entry name" value="MetI-like_sf"/>
</dbReference>
<feature type="transmembrane region" description="Helical" evidence="7">
    <location>
        <begin position="242"/>
        <end position="263"/>
    </location>
</feature>
<dbReference type="Gene3D" id="1.10.3720.10">
    <property type="entry name" value="MetI-like"/>
    <property type="match status" value="1"/>
</dbReference>
<evidence type="ECO:0000256" key="7">
    <source>
        <dbReference type="RuleBase" id="RU363032"/>
    </source>
</evidence>
<keyword evidence="4 7" id="KW-0812">Transmembrane</keyword>
<sequence>MRSTASVKIPSYVFMLLLMILYLGPLLFVFNVSLKSYDDYLLNPLSFIHKLNWSNYKEAWQEGNFVNYIGNSLLYTVTSTVGTVLVSVFAAFPIARGYVKWGGFFYLFFLISQFLPNPIVAQYKLMLGLREIAPEIAYDTKWGFILLKTTGTGVIFMMFVGYIKSISRDLDEAASMDGIGYTRFIFRILLPLMKPILATGIILTAIAVWNDFIGPLQYLPSAENYPITAGLREFKGQYGNNWPLLACGVTIVAAPLIFLYTFIQKYIVDGALAGAVKS</sequence>
<dbReference type="AlphaFoldDB" id="A0A3G9J7S3"/>
<keyword evidence="2 7" id="KW-0813">Transport</keyword>
<comment type="similarity">
    <text evidence="7">Belongs to the binding-protein-dependent transport system permease family.</text>
</comment>
<feature type="transmembrane region" description="Helical" evidence="7">
    <location>
        <begin position="104"/>
        <end position="123"/>
    </location>
</feature>
<dbReference type="RefSeq" id="WP_125653446.1">
    <property type="nucleotide sequence ID" value="NZ_AP019308.1"/>
</dbReference>
<accession>A0A3G9J7S3</accession>
<dbReference type="Proteomes" id="UP000275368">
    <property type="component" value="Chromosome"/>
</dbReference>
<dbReference type="Pfam" id="PF00528">
    <property type="entry name" value="BPD_transp_1"/>
    <property type="match status" value="1"/>
</dbReference>
<evidence type="ECO:0000256" key="4">
    <source>
        <dbReference type="ARBA" id="ARBA00022692"/>
    </source>
</evidence>
<organism evidence="8 9">
    <name type="scientific">Paenibacillus baekrokdamisoli</name>
    <dbReference type="NCBI Taxonomy" id="1712516"/>
    <lineage>
        <taxon>Bacteria</taxon>
        <taxon>Bacillati</taxon>
        <taxon>Bacillota</taxon>
        <taxon>Bacilli</taxon>
        <taxon>Bacillales</taxon>
        <taxon>Paenibacillaceae</taxon>
        <taxon>Paenibacillus</taxon>
    </lineage>
</organism>
<evidence type="ECO:0000256" key="2">
    <source>
        <dbReference type="ARBA" id="ARBA00022448"/>
    </source>
</evidence>
<keyword evidence="9" id="KW-1185">Reference proteome</keyword>
<comment type="subcellular location">
    <subcellularLocation>
        <location evidence="1 7">Cell membrane</location>
        <topology evidence="1 7">Multi-pass membrane protein</topology>
    </subcellularLocation>
</comment>
<proteinExistence type="inferred from homology"/>
<dbReference type="PROSITE" id="PS50928">
    <property type="entry name" value="ABC_TM1"/>
    <property type="match status" value="1"/>
</dbReference>
<dbReference type="InterPro" id="IPR000515">
    <property type="entry name" value="MetI-like"/>
</dbReference>
<dbReference type="GO" id="GO:0055085">
    <property type="term" value="P:transmembrane transport"/>
    <property type="evidence" value="ECO:0007669"/>
    <property type="project" value="InterPro"/>
</dbReference>
<name>A0A3G9J7S3_9BACL</name>
<evidence type="ECO:0000256" key="3">
    <source>
        <dbReference type="ARBA" id="ARBA00022475"/>
    </source>
</evidence>
<reference evidence="8 9" key="1">
    <citation type="submission" date="2018-11" db="EMBL/GenBank/DDBJ databases">
        <title>Complete genome sequence of Paenibacillus baekrokdamisoli strain KCTC 33723.</title>
        <authorList>
            <person name="Kang S.W."/>
            <person name="Lee K.C."/>
            <person name="Kim K.K."/>
            <person name="Kim J.S."/>
            <person name="Kim D.S."/>
            <person name="Ko S.H."/>
            <person name="Yang S.H."/>
            <person name="Lee J.S."/>
        </authorList>
    </citation>
    <scope>NUCLEOTIDE SEQUENCE [LARGE SCALE GENOMIC DNA]</scope>
    <source>
        <strain evidence="8 9">KCTC 33723</strain>
    </source>
</reference>
<dbReference type="OrthoDB" id="187395at2"/>
<evidence type="ECO:0000313" key="9">
    <source>
        <dbReference type="Proteomes" id="UP000275368"/>
    </source>
</evidence>
<keyword evidence="3" id="KW-1003">Cell membrane</keyword>
<keyword evidence="5 7" id="KW-1133">Transmembrane helix</keyword>
<dbReference type="KEGG" id="pbk:Back11_03840"/>
<feature type="transmembrane region" description="Helical" evidence="7">
    <location>
        <begin position="143"/>
        <end position="163"/>
    </location>
</feature>
<dbReference type="PANTHER" id="PTHR43744:SF3">
    <property type="entry name" value="LACTOSE TRANSPORT SYSTEM PERMEASE PROTEIN LACG"/>
    <property type="match status" value="1"/>
</dbReference>
<dbReference type="CDD" id="cd06261">
    <property type="entry name" value="TM_PBP2"/>
    <property type="match status" value="1"/>
</dbReference>
<dbReference type="PANTHER" id="PTHR43744">
    <property type="entry name" value="ABC TRANSPORTER PERMEASE PROTEIN MG189-RELATED-RELATED"/>
    <property type="match status" value="1"/>
</dbReference>
<keyword evidence="6 7" id="KW-0472">Membrane</keyword>
<evidence type="ECO:0000313" key="8">
    <source>
        <dbReference type="EMBL" id="BBH19039.1"/>
    </source>
</evidence>
<dbReference type="SUPFAM" id="SSF161098">
    <property type="entry name" value="MetI-like"/>
    <property type="match status" value="1"/>
</dbReference>
<dbReference type="GO" id="GO:0005886">
    <property type="term" value="C:plasma membrane"/>
    <property type="evidence" value="ECO:0007669"/>
    <property type="project" value="UniProtKB-SubCell"/>
</dbReference>
<feature type="transmembrane region" description="Helical" evidence="7">
    <location>
        <begin position="12"/>
        <end position="34"/>
    </location>
</feature>
<feature type="transmembrane region" description="Helical" evidence="7">
    <location>
        <begin position="184"/>
        <end position="209"/>
    </location>
</feature>
<evidence type="ECO:0000256" key="1">
    <source>
        <dbReference type="ARBA" id="ARBA00004651"/>
    </source>
</evidence>
<evidence type="ECO:0000256" key="5">
    <source>
        <dbReference type="ARBA" id="ARBA00022989"/>
    </source>
</evidence>
<protein>
    <submittedName>
        <fullName evidence="8">ABC transporter permease</fullName>
    </submittedName>
</protein>
<evidence type="ECO:0000256" key="6">
    <source>
        <dbReference type="ARBA" id="ARBA00023136"/>
    </source>
</evidence>
<dbReference type="EMBL" id="AP019308">
    <property type="protein sequence ID" value="BBH19039.1"/>
    <property type="molecule type" value="Genomic_DNA"/>
</dbReference>